<dbReference type="Proteomes" id="UP001143910">
    <property type="component" value="Unassembled WGS sequence"/>
</dbReference>
<name>A0ACC1NNW5_9HYPO</name>
<accession>A0ACC1NNW5</accession>
<proteinExistence type="predicted"/>
<dbReference type="EMBL" id="JANJQO010000230">
    <property type="protein sequence ID" value="KAJ2980043.1"/>
    <property type="molecule type" value="Genomic_DNA"/>
</dbReference>
<organism evidence="1 2">
    <name type="scientific">Zarea fungicola</name>
    <dbReference type="NCBI Taxonomy" id="93591"/>
    <lineage>
        <taxon>Eukaryota</taxon>
        <taxon>Fungi</taxon>
        <taxon>Dikarya</taxon>
        <taxon>Ascomycota</taxon>
        <taxon>Pezizomycotina</taxon>
        <taxon>Sordariomycetes</taxon>
        <taxon>Hypocreomycetidae</taxon>
        <taxon>Hypocreales</taxon>
        <taxon>Cordycipitaceae</taxon>
        <taxon>Zarea</taxon>
    </lineage>
</organism>
<gene>
    <name evidence="1" type="ORF">NQ176_g2875</name>
</gene>
<evidence type="ECO:0000313" key="1">
    <source>
        <dbReference type="EMBL" id="KAJ2980043.1"/>
    </source>
</evidence>
<protein>
    <submittedName>
        <fullName evidence="1">Uncharacterized protein</fullName>
    </submittedName>
</protein>
<keyword evidence="2" id="KW-1185">Reference proteome</keyword>
<reference evidence="1" key="1">
    <citation type="submission" date="2022-08" db="EMBL/GenBank/DDBJ databases">
        <title>Genome Sequence of Lecanicillium fungicola.</title>
        <authorList>
            <person name="Buettner E."/>
        </authorList>
    </citation>
    <scope>NUCLEOTIDE SEQUENCE</scope>
    <source>
        <strain evidence="1">Babe33</strain>
    </source>
</reference>
<evidence type="ECO:0000313" key="2">
    <source>
        <dbReference type="Proteomes" id="UP001143910"/>
    </source>
</evidence>
<sequence length="788" mass="84082">MKSALLRLARPQGLGTPRSASSLVTRSFSSRKISSSRVAASGVRQLLSISEEVAEAVATNKPVVALESTIYTHGILGNDLAQQHIDLVRSHGGVPAIIAIVDGRPKVGASYEEILRMIEEKGTVKASRRDVSYLVGMGLNGRKIHGGTTIAGTMLLAKAAGIRVFGTGGLGGVHRGGENSMDVSADLTELGRTRVAVIASGCKGFLDLARTLEFLETQGCLVSTFADGRTGNVDFPAFWARDSGIKSPTTVYSEKEAASMIYAQEVLGIESGMLFANPISEEHGIPAIEMQAVIEQAVREANEKGFTGNNNTPYILGRLRELTSEKTVVANKSLVQGNIIRATKVSVELSRLLSSGLNQAGSSPSSQQPVFFSAKPNSTTKSERTVEPAPSPKILVAGSVAVDLSCDYSTPKSGNTTPQPHVSNPSRISQSIGGVGRNVAVAAHLASGGSGVQFCSMIGNDVAGQTVLTSLEASGLDTSSIKKLDLQQYPEGRTAQYVAVNDGGKDLVLAMADMNIFSKNSFSDHWRSLVESAKPKWLVVDGNWSPPEIRNWIRAGQENSSNVVFEPVSAEKSRGLFYPERGLPRLNLYPESSISLSSPNTYELAAMHSAAKENGYFDGMDWFEVIDAFGMRGARDRFVHLTSVELTDAGVPIQTIQLLPYIPTILTKLGSKGVLMTAILGKEDPRLRDRDEEEFILTRSPPNHPVVGGVYMRLFPPVERVEEIVSVNGVGDTFLGVLISGLAQGGRVDKLVDVAQRGAVMTLKSTESVSPSLGSLAADVQRASRRAM</sequence>
<comment type="caution">
    <text evidence="1">The sequence shown here is derived from an EMBL/GenBank/DDBJ whole genome shotgun (WGS) entry which is preliminary data.</text>
</comment>